<comment type="pathway">
    <text evidence="2">Cell wall biogenesis; peptidoglycan biosynthesis.</text>
</comment>
<keyword evidence="14" id="KW-0511">Multifunctional enzyme</keyword>
<gene>
    <name evidence="21" type="ORF">JCM15093_3291</name>
</gene>
<dbReference type="EMBL" id="BAJS01000034">
    <property type="protein sequence ID" value="GAK37999.1"/>
    <property type="molecule type" value="Genomic_DNA"/>
</dbReference>
<dbReference type="GO" id="GO:0008955">
    <property type="term" value="F:peptidoglycan glycosyltransferase activity"/>
    <property type="evidence" value="ECO:0007669"/>
    <property type="project" value="UniProtKB-EC"/>
</dbReference>
<keyword evidence="15" id="KW-0961">Cell wall biogenesis/degradation</keyword>
<keyword evidence="9" id="KW-0808">Transferase</keyword>
<dbReference type="GO" id="GO:0008360">
    <property type="term" value="P:regulation of cell shape"/>
    <property type="evidence" value="ECO:0007669"/>
    <property type="project" value="UniProtKB-KW"/>
</dbReference>
<dbReference type="GO" id="GO:0006508">
    <property type="term" value="P:proteolysis"/>
    <property type="evidence" value="ECO:0007669"/>
    <property type="project" value="UniProtKB-KW"/>
</dbReference>
<evidence type="ECO:0000256" key="9">
    <source>
        <dbReference type="ARBA" id="ARBA00022679"/>
    </source>
</evidence>
<dbReference type="InterPro" id="IPR050396">
    <property type="entry name" value="Glycosyltr_51/Transpeptidase"/>
</dbReference>
<dbReference type="InterPro" id="IPR036950">
    <property type="entry name" value="PBP_transglycosylase"/>
</dbReference>
<dbReference type="GO" id="GO:0005886">
    <property type="term" value="C:plasma membrane"/>
    <property type="evidence" value="ECO:0007669"/>
    <property type="project" value="UniProtKB-SubCell"/>
</dbReference>
<evidence type="ECO:0000256" key="14">
    <source>
        <dbReference type="ARBA" id="ARBA00023268"/>
    </source>
</evidence>
<evidence type="ECO:0000259" key="19">
    <source>
        <dbReference type="Pfam" id="PF00905"/>
    </source>
</evidence>
<evidence type="ECO:0000256" key="15">
    <source>
        <dbReference type="ARBA" id="ARBA00023316"/>
    </source>
</evidence>
<keyword evidence="10" id="KW-0378">Hydrolase</keyword>
<evidence type="ECO:0000256" key="16">
    <source>
        <dbReference type="ARBA" id="ARBA00034000"/>
    </source>
</evidence>
<dbReference type="Gene3D" id="3.40.710.10">
    <property type="entry name" value="DD-peptidase/beta-lactamase superfamily"/>
    <property type="match status" value="2"/>
</dbReference>
<dbReference type="Pfam" id="PF00912">
    <property type="entry name" value="Transgly"/>
    <property type="match status" value="1"/>
</dbReference>
<dbReference type="eggNOG" id="COG5009">
    <property type="taxonomic scope" value="Bacteria"/>
</dbReference>
<dbReference type="Proteomes" id="UP000027601">
    <property type="component" value="Unassembled WGS sequence"/>
</dbReference>
<dbReference type="STRING" id="1121097.GCA_000428125_03066"/>
<proteinExistence type="inferred from homology"/>
<evidence type="ECO:0000256" key="10">
    <source>
        <dbReference type="ARBA" id="ARBA00022801"/>
    </source>
</evidence>
<evidence type="ECO:0000256" key="17">
    <source>
        <dbReference type="ARBA" id="ARBA00049902"/>
    </source>
</evidence>
<evidence type="ECO:0000256" key="4">
    <source>
        <dbReference type="ARBA" id="ARBA00007739"/>
    </source>
</evidence>
<dbReference type="GO" id="GO:0009002">
    <property type="term" value="F:serine-type D-Ala-D-Ala carboxypeptidase activity"/>
    <property type="evidence" value="ECO:0007669"/>
    <property type="project" value="UniProtKB-EC"/>
</dbReference>
<comment type="caution">
    <text evidence="21">The sequence shown here is derived from an EMBL/GenBank/DDBJ whole genome shotgun (WGS) entry which is preliminary data.</text>
</comment>
<evidence type="ECO:0000256" key="7">
    <source>
        <dbReference type="ARBA" id="ARBA00022670"/>
    </source>
</evidence>
<dbReference type="GO" id="GO:0071555">
    <property type="term" value="P:cell wall organization"/>
    <property type="evidence" value="ECO:0007669"/>
    <property type="project" value="UniProtKB-KW"/>
</dbReference>
<keyword evidence="8" id="KW-0328">Glycosyltransferase</keyword>
<dbReference type="InterPro" id="IPR023346">
    <property type="entry name" value="Lysozyme-like_dom_sf"/>
</dbReference>
<dbReference type="AlphaFoldDB" id="A0A069DCE5"/>
<evidence type="ECO:0000256" key="2">
    <source>
        <dbReference type="ARBA" id="ARBA00004752"/>
    </source>
</evidence>
<dbReference type="InterPro" id="IPR001264">
    <property type="entry name" value="Glyco_trans_51"/>
</dbReference>
<keyword evidence="18" id="KW-1133">Transmembrane helix</keyword>
<dbReference type="Gene3D" id="1.10.3810.10">
    <property type="entry name" value="Biosynthetic peptidoglycan transglycosylase-like"/>
    <property type="match status" value="1"/>
</dbReference>
<evidence type="ECO:0000256" key="8">
    <source>
        <dbReference type="ARBA" id="ARBA00022676"/>
    </source>
</evidence>
<comment type="catalytic activity">
    <reaction evidence="17">
        <text>[GlcNAc-(1-&gt;4)-Mur2Ac(oyl-L-Ala-gamma-D-Glu-L-Lys-D-Ala-D-Ala)](n)-di-trans,octa-cis-undecaprenyl diphosphate + beta-D-GlcNAc-(1-&gt;4)-Mur2Ac(oyl-L-Ala-gamma-D-Glu-L-Lys-D-Ala-D-Ala)-di-trans,octa-cis-undecaprenyl diphosphate = [GlcNAc-(1-&gt;4)-Mur2Ac(oyl-L-Ala-gamma-D-Glu-L-Lys-D-Ala-D-Ala)](n+1)-di-trans,octa-cis-undecaprenyl diphosphate + di-trans,octa-cis-undecaprenyl diphosphate + H(+)</text>
        <dbReference type="Rhea" id="RHEA:23708"/>
        <dbReference type="Rhea" id="RHEA-COMP:9602"/>
        <dbReference type="Rhea" id="RHEA-COMP:9603"/>
        <dbReference type="ChEBI" id="CHEBI:15378"/>
        <dbReference type="ChEBI" id="CHEBI:58405"/>
        <dbReference type="ChEBI" id="CHEBI:60033"/>
        <dbReference type="ChEBI" id="CHEBI:78435"/>
        <dbReference type="EC" id="2.4.99.28"/>
    </reaction>
</comment>
<evidence type="ECO:0000313" key="22">
    <source>
        <dbReference type="Proteomes" id="UP000027601"/>
    </source>
</evidence>
<evidence type="ECO:0000256" key="3">
    <source>
        <dbReference type="ARBA" id="ARBA00007090"/>
    </source>
</evidence>
<dbReference type="Pfam" id="PF00905">
    <property type="entry name" value="Transpeptidase"/>
    <property type="match status" value="1"/>
</dbReference>
<keyword evidence="6" id="KW-0121">Carboxypeptidase</keyword>
<dbReference type="GO" id="GO:0030288">
    <property type="term" value="C:outer membrane-bounded periplasmic space"/>
    <property type="evidence" value="ECO:0007669"/>
    <property type="project" value="TreeGrafter"/>
</dbReference>
<evidence type="ECO:0000256" key="6">
    <source>
        <dbReference type="ARBA" id="ARBA00022645"/>
    </source>
</evidence>
<evidence type="ECO:0000313" key="21">
    <source>
        <dbReference type="EMBL" id="GAK37999.1"/>
    </source>
</evidence>
<keyword evidence="12" id="KW-0573">Peptidoglycan synthesis</keyword>
<dbReference type="GO" id="GO:0009252">
    <property type="term" value="P:peptidoglycan biosynthetic process"/>
    <property type="evidence" value="ECO:0007669"/>
    <property type="project" value="UniProtKB-KW"/>
</dbReference>
<dbReference type="InterPro" id="IPR001460">
    <property type="entry name" value="PCN-bd_Tpept"/>
</dbReference>
<evidence type="ECO:0000259" key="20">
    <source>
        <dbReference type="Pfam" id="PF00912"/>
    </source>
</evidence>
<comment type="similarity">
    <text evidence="3">In the C-terminal section; belongs to the transpeptidase family.</text>
</comment>
<protein>
    <submittedName>
        <fullName evidence="21">Multimodular transpeptidase-transglycosylase</fullName>
    </submittedName>
</protein>
<keyword evidence="11" id="KW-0133">Cell shape</keyword>
<dbReference type="SUPFAM" id="SSF56601">
    <property type="entry name" value="beta-lactamase/transpeptidase-like"/>
    <property type="match status" value="1"/>
</dbReference>
<evidence type="ECO:0000256" key="12">
    <source>
        <dbReference type="ARBA" id="ARBA00022984"/>
    </source>
</evidence>
<keyword evidence="18" id="KW-0812">Transmembrane</keyword>
<evidence type="ECO:0000256" key="13">
    <source>
        <dbReference type="ARBA" id="ARBA00023136"/>
    </source>
</evidence>
<evidence type="ECO:0000256" key="11">
    <source>
        <dbReference type="ARBA" id="ARBA00022960"/>
    </source>
</evidence>
<evidence type="ECO:0000256" key="18">
    <source>
        <dbReference type="SAM" id="Phobius"/>
    </source>
</evidence>
<dbReference type="GO" id="GO:0008658">
    <property type="term" value="F:penicillin binding"/>
    <property type="evidence" value="ECO:0007669"/>
    <property type="project" value="InterPro"/>
</dbReference>
<comment type="subcellular location">
    <subcellularLocation>
        <location evidence="1">Cell membrane</location>
    </subcellularLocation>
</comment>
<accession>A0A069DCE5</accession>
<feature type="domain" description="Penicillin-binding protein transpeptidase" evidence="19">
    <location>
        <begin position="456"/>
        <end position="702"/>
    </location>
</feature>
<dbReference type="PANTHER" id="PTHR32282">
    <property type="entry name" value="BINDING PROTEIN TRANSPEPTIDASE, PUTATIVE-RELATED"/>
    <property type="match status" value="1"/>
</dbReference>
<keyword evidence="13 18" id="KW-0472">Membrane</keyword>
<sequence>MMRNFDTHKWVSRAKSAFYYLTSKGKAGWNWYKHLYQRSPWYKKTLIVVLTFIASFIIYLGMVDVNFLWLFGKSPGLSSIHNPDQPIASEIYSEDGKLIGKFFRENRSPVKYEEISPVLIKTLISTEDERFYEHFGVDLQGVFSAVKDMAGGKARGASTITQQLVKNMFKVRSQYSTGALGFIPGVKLIIMKSKEWITAVKIEMFYSKEEILTMYLNTVDFGSNAYGIKTACKTYFHTTPKDITYEQAATLVGLLKATTTYNPKLNPKNSLKRRNVVLENLWSHRVITKAQFDSLKQIPMQLNFNVESNYDGEGLYFREAVAESLQSWCQENNIDLYADGLKIYTTIDTRMQKYAEEAVDKQMRVVQRNFNNHWGRENPWRDKTGQEIPHFIEDLAKRTAAYKQLELKFPDQPDSITYYLNKPHRLKVFDYDKGTRDTTISTMDSIRYMERFMHAGFVAMEPQTGHVKAWVGDISFSSWKYDKVLSKRQPGSTFKLFVYAAAMNKGMAPCDERVDQYIAWDVLEKGEWKKWIPRNANGEFTGDTLSLKAAFARSINTVAVQIAKEVGIHSVAEVAKAMGIKTPLEETPALSLGASDVSLLELVNAYGTVINDGMEQDPVLVTRIEDRNGHVLYKHTSQTVQGVPYETAFLMTEMLKAGLTEPMGTSQALWAFDLFNSNTEFGGKTGTSSNHSDAWFVGVTPKLVGGAWVGGEHRSIHFRTGELGQGSRTALPIFGYFMEKVLKDPGMSRYREKFPQPKQKIERSYQCRSVYHRADTDSIEMLNIDSLELNNEEINITEEVTVN</sequence>
<feature type="domain" description="Glycosyl transferase family 51" evidence="20">
    <location>
        <begin position="96"/>
        <end position="280"/>
    </location>
</feature>
<comment type="similarity">
    <text evidence="4">In the N-terminal section; belongs to the glycosyltransferase 51 family.</text>
</comment>
<reference evidence="21 22" key="1">
    <citation type="journal article" date="2015" name="Microbes Environ.">
        <title>Distribution and evolution of nitrogen fixation genes in the phylum bacteroidetes.</title>
        <authorList>
            <person name="Inoue J."/>
            <person name="Oshima K."/>
            <person name="Suda W."/>
            <person name="Sakamoto M."/>
            <person name="Iino T."/>
            <person name="Noda S."/>
            <person name="Hongoh Y."/>
            <person name="Hattori M."/>
            <person name="Ohkuma M."/>
        </authorList>
    </citation>
    <scope>NUCLEOTIDE SEQUENCE [LARGE SCALE GENOMIC DNA]</scope>
    <source>
        <strain evidence="21 22">JCM 15093</strain>
    </source>
</reference>
<dbReference type="PANTHER" id="PTHR32282:SF11">
    <property type="entry name" value="PENICILLIN-BINDING PROTEIN 1B"/>
    <property type="match status" value="1"/>
</dbReference>
<name>A0A069DCE5_9BACE</name>
<organism evidence="21 22">
    <name type="scientific">Bacteroides graminisolvens DSM 19988 = JCM 15093</name>
    <dbReference type="NCBI Taxonomy" id="1121097"/>
    <lineage>
        <taxon>Bacteria</taxon>
        <taxon>Pseudomonadati</taxon>
        <taxon>Bacteroidota</taxon>
        <taxon>Bacteroidia</taxon>
        <taxon>Bacteroidales</taxon>
        <taxon>Bacteroidaceae</taxon>
        <taxon>Bacteroides</taxon>
    </lineage>
</organism>
<evidence type="ECO:0000256" key="5">
    <source>
        <dbReference type="ARBA" id="ARBA00022475"/>
    </source>
</evidence>
<keyword evidence="7" id="KW-0645">Protease</keyword>
<evidence type="ECO:0000256" key="1">
    <source>
        <dbReference type="ARBA" id="ARBA00004236"/>
    </source>
</evidence>
<comment type="catalytic activity">
    <reaction evidence="16">
        <text>Preferential cleavage: (Ac)2-L-Lys-D-Ala-|-D-Ala. Also transpeptidation of peptidyl-alanyl moieties that are N-acyl substituents of D-alanine.</text>
        <dbReference type="EC" id="3.4.16.4"/>
    </reaction>
</comment>
<feature type="transmembrane region" description="Helical" evidence="18">
    <location>
        <begin position="46"/>
        <end position="71"/>
    </location>
</feature>
<dbReference type="SUPFAM" id="SSF53955">
    <property type="entry name" value="Lysozyme-like"/>
    <property type="match status" value="1"/>
</dbReference>
<keyword evidence="22" id="KW-1185">Reference proteome</keyword>
<keyword evidence="5" id="KW-1003">Cell membrane</keyword>
<dbReference type="InterPro" id="IPR012338">
    <property type="entry name" value="Beta-lactam/transpept-like"/>
</dbReference>